<dbReference type="Proteomes" id="UP001497497">
    <property type="component" value="Unassembled WGS sequence"/>
</dbReference>
<feature type="domain" description="TMEM62 Ig-like" evidence="2">
    <location>
        <begin position="205"/>
        <end position="309"/>
    </location>
</feature>
<feature type="transmembrane region" description="Helical" evidence="1">
    <location>
        <begin position="435"/>
        <end position="453"/>
    </location>
</feature>
<dbReference type="InterPro" id="IPR056229">
    <property type="entry name" value="Ig_TMM62"/>
</dbReference>
<organism evidence="4 5">
    <name type="scientific">Lymnaea stagnalis</name>
    <name type="common">Great pond snail</name>
    <name type="synonym">Helix stagnalis</name>
    <dbReference type="NCBI Taxonomy" id="6523"/>
    <lineage>
        <taxon>Eukaryota</taxon>
        <taxon>Metazoa</taxon>
        <taxon>Spiralia</taxon>
        <taxon>Lophotrochozoa</taxon>
        <taxon>Mollusca</taxon>
        <taxon>Gastropoda</taxon>
        <taxon>Heterobranchia</taxon>
        <taxon>Euthyneura</taxon>
        <taxon>Panpulmonata</taxon>
        <taxon>Hygrophila</taxon>
        <taxon>Lymnaeoidea</taxon>
        <taxon>Lymnaeidae</taxon>
        <taxon>Lymnaea</taxon>
    </lineage>
</organism>
<dbReference type="PANTHER" id="PTHR14795:SF0">
    <property type="entry name" value="TRANSMEMBRANE PROTEIN 62"/>
    <property type="match status" value="1"/>
</dbReference>
<dbReference type="Pfam" id="PF24384">
    <property type="entry name" value="Ig_TMM62"/>
    <property type="match status" value="1"/>
</dbReference>
<accession>A0AAV2HTM3</accession>
<evidence type="ECO:0000313" key="4">
    <source>
        <dbReference type="EMBL" id="CAL1536281.1"/>
    </source>
</evidence>
<proteinExistence type="predicted"/>
<gene>
    <name evidence="4" type="ORF">GSLYS_00010194001</name>
</gene>
<feature type="transmembrane region" description="Helical" evidence="1">
    <location>
        <begin position="385"/>
        <end position="403"/>
    </location>
</feature>
<dbReference type="EMBL" id="CAXITT010000225">
    <property type="protein sequence ID" value="CAL1536281.1"/>
    <property type="molecule type" value="Genomic_DNA"/>
</dbReference>
<feature type="transmembrane region" description="Helical" evidence="1">
    <location>
        <begin position="465"/>
        <end position="487"/>
    </location>
</feature>
<evidence type="ECO:0008006" key="6">
    <source>
        <dbReference type="Google" id="ProtNLM"/>
    </source>
</evidence>
<dbReference type="SUPFAM" id="SSF56300">
    <property type="entry name" value="Metallo-dependent phosphatases"/>
    <property type="match status" value="1"/>
</dbReference>
<feature type="transmembrane region" description="Helical" evidence="1">
    <location>
        <begin position="499"/>
        <end position="519"/>
    </location>
</feature>
<evidence type="ECO:0000259" key="3">
    <source>
        <dbReference type="Pfam" id="PF24394"/>
    </source>
</evidence>
<dbReference type="Pfam" id="PF24394">
    <property type="entry name" value="TMEM62_C"/>
    <property type="match status" value="1"/>
</dbReference>
<dbReference type="InterPro" id="IPR056230">
    <property type="entry name" value="TMEM62_C"/>
</dbReference>
<keyword evidence="1" id="KW-1133">Transmembrane helix</keyword>
<name>A0AAV2HTM3_LYMST</name>
<dbReference type="PANTHER" id="PTHR14795">
    <property type="entry name" value="HELICASE RELATED"/>
    <property type="match status" value="1"/>
</dbReference>
<keyword evidence="1" id="KW-0812">Transmembrane</keyword>
<sequence length="534" mass="60780">MQIRDEWIQYEQIIKRCRSLNKAKWLDLRGNHDSFNVLNFESENNFYRFHSGKNVQTADDHHGTYLYQHELPFGTYSFIVMDACSKPGLHRPFNFFGYLDDAQIQYIKTLAALTKSSNQTIWLGHYPTSLIVHDPPALRQIMSNSIAYLCGHLHTMMGYVPKMYSRHKTGQLELELGDWKENRVYRLLAMDHDLLSFTDAKLGDWPLAVITNPKSNMLYSPRVEPLHLIESSTHIRILAFSPTGIKGVTVSIDDRPREEALQAGAGQPLYVLGWQPEKYSHGIHTIRVQVLDEAGKNVTISQTFSVDGTEKQFEFLPRLILMLNIYTMAKLTFGILVFLYTFILTSIRQSTCIRHYYLKGNDIQNMAFNSALMKIWLAARSNVSYFILIGSVLYLTFGPWFVANLITNELGVVFVWGIIIHGSFIPGGLTFFYGIFQFITFTVPLTVLLGHLLDMRRMNGSRSSVFKHPTVLLPSLVLFAFTAHLALTEFPNAYGVEALIYGPLRTGNVILLPAALWLASRADLRKILAVNEPA</sequence>
<feature type="transmembrane region" description="Helical" evidence="1">
    <location>
        <begin position="319"/>
        <end position="343"/>
    </location>
</feature>
<keyword evidence="1" id="KW-0472">Membrane</keyword>
<evidence type="ECO:0000256" key="1">
    <source>
        <dbReference type="SAM" id="Phobius"/>
    </source>
</evidence>
<evidence type="ECO:0000313" key="5">
    <source>
        <dbReference type="Proteomes" id="UP001497497"/>
    </source>
</evidence>
<keyword evidence="5" id="KW-1185">Reference proteome</keyword>
<dbReference type="InterPro" id="IPR029052">
    <property type="entry name" value="Metallo-depent_PP-like"/>
</dbReference>
<comment type="caution">
    <text evidence="4">The sequence shown here is derived from an EMBL/GenBank/DDBJ whole genome shotgun (WGS) entry which is preliminary data.</text>
</comment>
<evidence type="ECO:0000259" key="2">
    <source>
        <dbReference type="Pfam" id="PF24384"/>
    </source>
</evidence>
<feature type="domain" description="TMEM62 C-terminal" evidence="3">
    <location>
        <begin position="331"/>
        <end position="460"/>
    </location>
</feature>
<dbReference type="AlphaFoldDB" id="A0AAV2HTM3"/>
<protein>
    <recommendedName>
        <fullName evidence="6">Transmembrane protein 62</fullName>
    </recommendedName>
</protein>
<reference evidence="4 5" key="1">
    <citation type="submission" date="2024-04" db="EMBL/GenBank/DDBJ databases">
        <authorList>
            <consortium name="Genoscope - CEA"/>
            <person name="William W."/>
        </authorList>
    </citation>
    <scope>NUCLEOTIDE SEQUENCE [LARGE SCALE GENOMIC DNA]</scope>
</reference>